<reference evidence="2" key="1">
    <citation type="journal article" date="2020" name="Nature">
        <title>Giant virus diversity and host interactions through global metagenomics.</title>
        <authorList>
            <person name="Schulz F."/>
            <person name="Roux S."/>
            <person name="Paez-Espino D."/>
            <person name="Jungbluth S."/>
            <person name="Walsh D.A."/>
            <person name="Denef V.J."/>
            <person name="McMahon K.D."/>
            <person name="Konstantinidis K.T."/>
            <person name="Eloe-Fadrosh E.A."/>
            <person name="Kyrpides N.C."/>
            <person name="Woyke T."/>
        </authorList>
    </citation>
    <scope>NUCLEOTIDE SEQUENCE</scope>
    <source>
        <strain evidence="2">GVMAG-S-1040241-154</strain>
    </source>
</reference>
<feature type="transmembrane region" description="Helical" evidence="1">
    <location>
        <begin position="41"/>
        <end position="65"/>
    </location>
</feature>
<keyword evidence="1" id="KW-0472">Membrane</keyword>
<feature type="transmembrane region" description="Helical" evidence="1">
    <location>
        <begin position="12"/>
        <end position="35"/>
    </location>
</feature>
<protein>
    <submittedName>
        <fullName evidence="2">Uncharacterized protein</fullName>
    </submittedName>
</protein>
<name>A0A6C0JQR3_9ZZZZ</name>
<proteinExistence type="predicted"/>
<accession>A0A6C0JQR3</accession>
<keyword evidence="1" id="KW-0812">Transmembrane</keyword>
<sequence>MMNSNNNCFNIFIFIVILLWIFFGILSFMLSTLFIKKNSLFKLFMLSILFGPLYWLLFLYIENYYSIKPFYRFKK</sequence>
<dbReference type="EMBL" id="MN740684">
    <property type="protein sequence ID" value="QHU07221.1"/>
    <property type="molecule type" value="Genomic_DNA"/>
</dbReference>
<evidence type="ECO:0000256" key="1">
    <source>
        <dbReference type="SAM" id="Phobius"/>
    </source>
</evidence>
<organism evidence="2">
    <name type="scientific">viral metagenome</name>
    <dbReference type="NCBI Taxonomy" id="1070528"/>
    <lineage>
        <taxon>unclassified sequences</taxon>
        <taxon>metagenomes</taxon>
        <taxon>organismal metagenomes</taxon>
    </lineage>
</organism>
<evidence type="ECO:0000313" key="2">
    <source>
        <dbReference type="EMBL" id="QHU07221.1"/>
    </source>
</evidence>
<dbReference type="AlphaFoldDB" id="A0A6C0JQR3"/>
<keyword evidence="1" id="KW-1133">Transmembrane helix</keyword>